<dbReference type="Proteomes" id="UP000606494">
    <property type="component" value="Unassembled WGS sequence"/>
</dbReference>
<evidence type="ECO:0000313" key="3">
    <source>
        <dbReference type="Proteomes" id="UP000606494"/>
    </source>
</evidence>
<feature type="signal peptide" evidence="1">
    <location>
        <begin position="1"/>
        <end position="19"/>
    </location>
</feature>
<dbReference type="EMBL" id="JACNYK010000001">
    <property type="protein sequence ID" value="MBD1424499.1"/>
    <property type="molecule type" value="Genomic_DNA"/>
</dbReference>
<keyword evidence="1" id="KW-0732">Signal</keyword>
<dbReference type="PANTHER" id="PTHR37841">
    <property type="entry name" value="GLR2918 PROTEIN"/>
    <property type="match status" value="1"/>
</dbReference>
<gene>
    <name evidence="2" type="ORF">H8B17_02810</name>
</gene>
<organism evidence="2 3">
    <name type="scientific">Sphingobacterium arenae</name>
    <dbReference type="NCBI Taxonomy" id="1280598"/>
    <lineage>
        <taxon>Bacteria</taxon>
        <taxon>Pseudomonadati</taxon>
        <taxon>Bacteroidota</taxon>
        <taxon>Sphingobacteriia</taxon>
        <taxon>Sphingobacteriales</taxon>
        <taxon>Sphingobacteriaceae</taxon>
        <taxon>Sphingobacterium</taxon>
    </lineage>
</organism>
<sequence length="487" mass="54625">MYRSLLALLLSLFLSTVSSQEKLFKIDYKLALSSETSAQTDTAEDGSMALLAALAAAFSEDDTPQVQAWVNRDFIRVETQGIMQNNQIQITDRNSGHSYMLHPSVQAYTKTADATDKINVHDTGEDILVTNTADFPIRLVADTSKTIAGLPCKLAVLEFESEEFDPSLTQDAKLEIWYNENLPSVYWGEYAYLKDIPGAALYIGAFGIGIEASTVNEIDFDPTLFEIPENYSLQEDIYALSFFDMPLGHDLYAFQDSTSHLIGIRDSNQQVIVTPRYGSINEFIGTHAVVTNTEFQYGIIDTDGREIISCEWEYLAQDPELEIIFFSIDGKTGVMDYHQHVIIPAQYDHISFFAKGHASFFQDGKTGLVNLDGHIVLPPVFETIMDYDEDHIIIIENEQYYVVDIRSQQKTTAGYAYLLLANEDNLVVALQGDKYGYITKDGKTVIPFKYDYATPFYDGIAAVNETEGEDALYINTKGEYVQPEEGK</sequence>
<protein>
    <submittedName>
        <fullName evidence="2">WG repeat-containing protein</fullName>
    </submittedName>
</protein>
<keyword evidence="3" id="KW-1185">Reference proteome</keyword>
<evidence type="ECO:0000313" key="2">
    <source>
        <dbReference type="EMBL" id="MBD1424499.1"/>
    </source>
</evidence>
<accession>A0ABR7XZP5</accession>
<reference evidence="2 3" key="1">
    <citation type="submission" date="2020-08" db="EMBL/GenBank/DDBJ databases">
        <title>Sphingobacterium sp. DN00404 isolated from aquaculture water.</title>
        <authorList>
            <person name="Zhang M."/>
        </authorList>
    </citation>
    <scope>NUCLEOTIDE SEQUENCE [LARGE SCALE GENOMIC DNA]</scope>
    <source>
        <strain evidence="2 3">KCTC 32294</strain>
    </source>
</reference>
<feature type="chain" id="PRO_5046541497" evidence="1">
    <location>
        <begin position="20"/>
        <end position="487"/>
    </location>
</feature>
<dbReference type="InterPro" id="IPR032774">
    <property type="entry name" value="WG_beta_rep"/>
</dbReference>
<evidence type="ECO:0000256" key="1">
    <source>
        <dbReference type="SAM" id="SignalP"/>
    </source>
</evidence>
<dbReference type="PANTHER" id="PTHR37841:SF1">
    <property type="entry name" value="DUF3298 DOMAIN-CONTAINING PROTEIN"/>
    <property type="match status" value="1"/>
</dbReference>
<name>A0ABR7XZP5_9SPHI</name>
<comment type="caution">
    <text evidence="2">The sequence shown here is derived from an EMBL/GenBank/DDBJ whole genome shotgun (WGS) entry which is preliminary data.</text>
</comment>
<proteinExistence type="predicted"/>
<dbReference type="Pfam" id="PF14903">
    <property type="entry name" value="WG_beta_rep"/>
    <property type="match status" value="4"/>
</dbReference>
<dbReference type="RefSeq" id="WP_190307638.1">
    <property type="nucleotide sequence ID" value="NZ_JACNYK010000001.1"/>
</dbReference>